<proteinExistence type="predicted"/>
<comment type="caution">
    <text evidence="4">The sequence shown here is derived from an EMBL/GenBank/DDBJ whole genome shotgun (WGS) entry which is preliminary data.</text>
</comment>
<feature type="domain" description="Acyltransferase 3" evidence="3">
    <location>
        <begin position="31"/>
        <end position="333"/>
    </location>
</feature>
<dbReference type="EMBL" id="JBEXPZ010000075">
    <property type="protein sequence ID" value="MET9850512.1"/>
    <property type="molecule type" value="Genomic_DNA"/>
</dbReference>
<organism evidence="4 5">
    <name type="scientific">Streptomyces ossamyceticus</name>
    <dbReference type="NCBI Taxonomy" id="249581"/>
    <lineage>
        <taxon>Bacteria</taxon>
        <taxon>Bacillati</taxon>
        <taxon>Actinomycetota</taxon>
        <taxon>Actinomycetes</taxon>
        <taxon>Kitasatosporales</taxon>
        <taxon>Streptomycetaceae</taxon>
        <taxon>Streptomyces</taxon>
    </lineage>
</organism>
<gene>
    <name evidence="4" type="ORF">ABZZ21_39420</name>
</gene>
<feature type="transmembrane region" description="Helical" evidence="2">
    <location>
        <begin position="280"/>
        <end position="301"/>
    </location>
</feature>
<dbReference type="PANTHER" id="PTHR37312">
    <property type="entry name" value="MEMBRANE-BOUND ACYLTRANSFERASE YKRP-RELATED"/>
    <property type="match status" value="1"/>
</dbReference>
<sequence length="403" mass="43701">MPEDVAQHSRPAPAAPPERGGPSVRRGSRDPYFDNAKYLTIVLVACGHAWEPLTYGSRAATAAYLTVYAFHMPAFALISGYFSRSFDMAPGRLRRLLTGVVLPYVVFETAYTLFYRWAQDNPGYPLSLLDPWYVMWFLVALFVWRVTTPVWLALRHPVPVALGLATLAAVSPDLGGDISIQRVLGFLPFFVLGLTLRPEHFERLRTRRVRLGALVVGVGALVAAYGVAPWFDAGWFYHRGSVTGQGASRWAGLLTTPALFGLAVLLTACFLAWVPRRRLWFTALGAGTMYGYLLHGFVIKWARFRDWYAAGWLHTPLGELAVTAVAVAGITLLCTSPVRAVLRCVVEPRMEWAFKRPATAEPSGAGATTAPAGSTTAPSGAGAASAPSSERATASTASRAPES</sequence>
<dbReference type="InterPro" id="IPR052734">
    <property type="entry name" value="Nod_factor_acetyltransferase"/>
</dbReference>
<dbReference type="Proteomes" id="UP001550210">
    <property type="component" value="Unassembled WGS sequence"/>
</dbReference>
<keyword evidence="2" id="KW-0812">Transmembrane</keyword>
<name>A0ABV2V9K6_9ACTN</name>
<keyword evidence="2" id="KW-0472">Membrane</keyword>
<dbReference type="RefSeq" id="WP_355403734.1">
    <property type="nucleotide sequence ID" value="NZ_JBEXPZ010000075.1"/>
</dbReference>
<feature type="region of interest" description="Disordered" evidence="1">
    <location>
        <begin position="1"/>
        <end position="26"/>
    </location>
</feature>
<feature type="transmembrane region" description="Helical" evidence="2">
    <location>
        <begin position="211"/>
        <end position="231"/>
    </location>
</feature>
<evidence type="ECO:0000313" key="4">
    <source>
        <dbReference type="EMBL" id="MET9850512.1"/>
    </source>
</evidence>
<accession>A0ABV2V9K6</accession>
<reference evidence="4 5" key="1">
    <citation type="submission" date="2024-06" db="EMBL/GenBank/DDBJ databases">
        <title>The Natural Products Discovery Center: Release of the First 8490 Sequenced Strains for Exploring Actinobacteria Biosynthetic Diversity.</title>
        <authorList>
            <person name="Kalkreuter E."/>
            <person name="Kautsar S.A."/>
            <person name="Yang D."/>
            <person name="Bader C.D."/>
            <person name="Teijaro C.N."/>
            <person name="Fluegel L."/>
            <person name="Davis C.M."/>
            <person name="Simpson J.R."/>
            <person name="Lauterbach L."/>
            <person name="Steele A.D."/>
            <person name="Gui C."/>
            <person name="Meng S."/>
            <person name="Li G."/>
            <person name="Viehrig K."/>
            <person name="Ye F."/>
            <person name="Su P."/>
            <person name="Kiefer A.F."/>
            <person name="Nichols A."/>
            <person name="Cepeda A.J."/>
            <person name="Yan W."/>
            <person name="Fan B."/>
            <person name="Jiang Y."/>
            <person name="Adhikari A."/>
            <person name="Zheng C.-J."/>
            <person name="Schuster L."/>
            <person name="Cowan T.M."/>
            <person name="Smanski M.J."/>
            <person name="Chevrette M.G."/>
            <person name="De Carvalho L.P.S."/>
            <person name="Shen B."/>
        </authorList>
    </citation>
    <scope>NUCLEOTIDE SEQUENCE [LARGE SCALE GENOMIC DNA]</scope>
    <source>
        <strain evidence="4 5">NPDC006434</strain>
    </source>
</reference>
<feature type="transmembrane region" description="Helical" evidence="2">
    <location>
        <begin position="62"/>
        <end position="83"/>
    </location>
</feature>
<keyword evidence="4" id="KW-0012">Acyltransferase</keyword>
<keyword evidence="4" id="KW-0808">Transferase</keyword>
<keyword evidence="5" id="KW-1185">Reference proteome</keyword>
<feature type="region of interest" description="Disordered" evidence="1">
    <location>
        <begin position="357"/>
        <end position="403"/>
    </location>
</feature>
<evidence type="ECO:0000256" key="1">
    <source>
        <dbReference type="SAM" id="MobiDB-lite"/>
    </source>
</evidence>
<dbReference type="Pfam" id="PF01757">
    <property type="entry name" value="Acyl_transf_3"/>
    <property type="match status" value="1"/>
</dbReference>
<evidence type="ECO:0000256" key="2">
    <source>
        <dbReference type="SAM" id="Phobius"/>
    </source>
</evidence>
<keyword evidence="2" id="KW-1133">Transmembrane helix</keyword>
<feature type="transmembrane region" description="Helical" evidence="2">
    <location>
        <begin position="95"/>
        <end position="114"/>
    </location>
</feature>
<evidence type="ECO:0000259" key="3">
    <source>
        <dbReference type="Pfam" id="PF01757"/>
    </source>
</evidence>
<feature type="transmembrane region" description="Helical" evidence="2">
    <location>
        <begin position="134"/>
        <end position="154"/>
    </location>
</feature>
<dbReference type="PANTHER" id="PTHR37312:SF1">
    <property type="entry name" value="MEMBRANE-BOUND ACYLTRANSFERASE YKRP-RELATED"/>
    <property type="match status" value="1"/>
</dbReference>
<evidence type="ECO:0000313" key="5">
    <source>
        <dbReference type="Proteomes" id="UP001550210"/>
    </source>
</evidence>
<dbReference type="GO" id="GO:0016746">
    <property type="term" value="F:acyltransferase activity"/>
    <property type="evidence" value="ECO:0007669"/>
    <property type="project" value="UniProtKB-KW"/>
</dbReference>
<feature type="transmembrane region" description="Helical" evidence="2">
    <location>
        <begin position="251"/>
        <end position="273"/>
    </location>
</feature>
<dbReference type="InterPro" id="IPR002656">
    <property type="entry name" value="Acyl_transf_3_dom"/>
</dbReference>
<protein>
    <submittedName>
        <fullName evidence="4">Acyltransferase family protein</fullName>
    </submittedName>
</protein>
<feature type="transmembrane region" description="Helical" evidence="2">
    <location>
        <begin position="321"/>
        <end position="342"/>
    </location>
</feature>